<reference evidence="1 2" key="1">
    <citation type="submission" date="2018-02" db="EMBL/GenBank/DDBJ databases">
        <title>Genomic Encyclopedia of Archaeal and Bacterial Type Strains, Phase II (KMG-II): from individual species to whole genera.</title>
        <authorList>
            <person name="Goeker M."/>
        </authorList>
    </citation>
    <scope>NUCLEOTIDE SEQUENCE [LARGE SCALE GENOMIC DNA]</scope>
    <source>
        <strain evidence="1 2">DSM 15099</strain>
    </source>
</reference>
<sequence>MERLRYREKQDLVTYSLSTKLFNQYDLKIYDLVPLRSVFVLYTDKGEKILKKIKYDENRIKFIEESLNYISKTFDRVMKFYKNKKGDIYTFWEGEYYCIMDVLEGRECQFSNPLELSITSRSLGQLHKSSLGFTNYCKEKGNSELVKLNSNVGKTIEDFKKALNNTKEFKRRVSNLKYKNDFDNIFMMNVDRHLYQMEKSIEILEHSDFNLLVKEEDKIVICHKDLAYHNIIIKEDQAYFIDFDYSMIDLRVVDLCNLINKAIKSFVFDFTRAEDVLYDYKSENFLETNEIGVLYGLLYFPEDFYSITNNYYNKVKSWDEGVFIDKIKKKCEYFHYREEFLNSFKNKVFCG</sequence>
<dbReference type="GO" id="GO:0042601">
    <property type="term" value="C:endospore-forming forespore"/>
    <property type="evidence" value="ECO:0007669"/>
    <property type="project" value="TreeGrafter"/>
</dbReference>
<dbReference type="OrthoDB" id="9771902at2"/>
<dbReference type="InterPro" id="IPR014255">
    <property type="entry name" value="Spore_coat_CotS"/>
</dbReference>
<keyword evidence="1" id="KW-0167">Capsid protein</keyword>
<name>A0A2S6FZ60_9CLOT</name>
<dbReference type="Proteomes" id="UP000239863">
    <property type="component" value="Unassembled WGS sequence"/>
</dbReference>
<protein>
    <submittedName>
        <fullName evidence="1">CotS family spore coat protein</fullName>
    </submittedName>
</protein>
<proteinExistence type="predicted"/>
<dbReference type="Pfam" id="PF01633">
    <property type="entry name" value="Choline_kinase"/>
    <property type="match status" value="1"/>
</dbReference>
<dbReference type="Gene3D" id="3.90.1200.10">
    <property type="match status" value="1"/>
</dbReference>
<accession>A0A2S6FZ60</accession>
<dbReference type="PANTHER" id="PTHR39179:SF1">
    <property type="entry name" value="SPORE COAT PROTEIN I"/>
    <property type="match status" value="1"/>
</dbReference>
<organism evidence="1 2">
    <name type="scientific">Clostridium algidicarnis DSM 15099</name>
    <dbReference type="NCBI Taxonomy" id="1121295"/>
    <lineage>
        <taxon>Bacteria</taxon>
        <taxon>Bacillati</taxon>
        <taxon>Bacillota</taxon>
        <taxon>Clostridia</taxon>
        <taxon>Eubacteriales</taxon>
        <taxon>Clostridiaceae</taxon>
        <taxon>Clostridium</taxon>
    </lineage>
</organism>
<dbReference type="SUPFAM" id="SSF56112">
    <property type="entry name" value="Protein kinase-like (PK-like)"/>
    <property type="match status" value="1"/>
</dbReference>
<dbReference type="AlphaFoldDB" id="A0A2S6FZ60"/>
<dbReference type="EMBL" id="PTIS01000003">
    <property type="protein sequence ID" value="PPK48917.1"/>
    <property type="molecule type" value="Genomic_DNA"/>
</dbReference>
<keyword evidence="1" id="KW-0946">Virion</keyword>
<dbReference type="Gene3D" id="3.30.200.20">
    <property type="entry name" value="Phosphorylase Kinase, domain 1"/>
    <property type="match status" value="1"/>
</dbReference>
<evidence type="ECO:0000313" key="1">
    <source>
        <dbReference type="EMBL" id="PPK48917.1"/>
    </source>
</evidence>
<dbReference type="InterPro" id="IPR011009">
    <property type="entry name" value="Kinase-like_dom_sf"/>
</dbReference>
<dbReference type="RefSeq" id="WP_104409347.1">
    <property type="nucleotide sequence ID" value="NZ_PTIS01000003.1"/>
</dbReference>
<dbReference type="PANTHER" id="PTHR39179">
    <property type="entry name" value="SPORE COAT PROTEIN I"/>
    <property type="match status" value="1"/>
</dbReference>
<dbReference type="InterPro" id="IPR047175">
    <property type="entry name" value="CotS-like"/>
</dbReference>
<dbReference type="STRING" id="37659.GCA_000703125_01967"/>
<dbReference type="NCBIfam" id="TIGR02906">
    <property type="entry name" value="spore_CotS"/>
    <property type="match status" value="1"/>
</dbReference>
<evidence type="ECO:0000313" key="2">
    <source>
        <dbReference type="Proteomes" id="UP000239863"/>
    </source>
</evidence>
<gene>
    <name evidence="1" type="ORF">BD821_10337</name>
</gene>
<comment type="caution">
    <text evidence="1">The sequence shown here is derived from an EMBL/GenBank/DDBJ whole genome shotgun (WGS) entry which is preliminary data.</text>
</comment>